<feature type="transmembrane region" description="Helical" evidence="7">
    <location>
        <begin position="276"/>
        <end position="298"/>
    </location>
</feature>
<dbReference type="GO" id="GO:0055085">
    <property type="term" value="P:transmembrane transport"/>
    <property type="evidence" value="ECO:0007669"/>
    <property type="project" value="InterPro"/>
</dbReference>
<evidence type="ECO:0000259" key="8">
    <source>
        <dbReference type="PROSITE" id="PS50928"/>
    </source>
</evidence>
<feature type="transmembrane region" description="Helical" evidence="7">
    <location>
        <begin position="21"/>
        <end position="45"/>
    </location>
</feature>
<evidence type="ECO:0000313" key="10">
    <source>
        <dbReference type="Proteomes" id="UP000007254"/>
    </source>
</evidence>
<comment type="similarity">
    <text evidence="7">Belongs to the binding-protein-dependent transport system permease family.</text>
</comment>
<dbReference type="Proteomes" id="UP000007254">
    <property type="component" value="Chromosome"/>
</dbReference>
<dbReference type="OrthoDB" id="356735at2"/>
<feature type="transmembrane region" description="Helical" evidence="7">
    <location>
        <begin position="169"/>
        <end position="193"/>
    </location>
</feature>
<dbReference type="PROSITE" id="PS50928">
    <property type="entry name" value="ABC_TM1"/>
    <property type="match status" value="1"/>
</dbReference>
<keyword evidence="4 7" id="KW-0812">Transmembrane</keyword>
<dbReference type="HOGENOM" id="CLU_016047_0_2_12"/>
<dbReference type="EMBL" id="CP002903">
    <property type="protein sequence ID" value="AEJ61790.1"/>
    <property type="molecule type" value="Genomic_DNA"/>
</dbReference>
<sequence>MSHKERHPLRLWEYRWGLAFIAPWLLGFLIFYLFPMVASFVFSLLDFSLADPAATKFVGFVNWSRAFVEDPEVLASVGRILLFALISLPIGMLFALAVALLLHSRYLLGTRAFRTLFYLPSIVPFVAAVIIWQGVLNEHTGWINLAIEGITGLDVTGTDGIRWLADPRLIYFTYTLIGLWGLGNTIIIFLAGLQGIPIELYEAAEIDGAGPAQQFFSVTLPLITPVVFYNVVIGVIGLMQYFLPPYVINMGSGFPNGMTNFPMIYFYRQAFTYLNMGYGAVIAWIIFFLGLFFTLILFRTSRYWVFYAGGGEES</sequence>
<dbReference type="RefSeq" id="WP_014625121.1">
    <property type="nucleotide sequence ID" value="NC_017583.1"/>
</dbReference>
<name>G0GAH1_WINT7</name>
<keyword evidence="3" id="KW-1003">Cell membrane</keyword>
<dbReference type="PANTHER" id="PTHR30193:SF1">
    <property type="entry name" value="ABC TRANSPORTER PERMEASE PROTEIN YESP-RELATED"/>
    <property type="match status" value="1"/>
</dbReference>
<dbReference type="AlphaFoldDB" id="G0GAH1"/>
<evidence type="ECO:0000256" key="5">
    <source>
        <dbReference type="ARBA" id="ARBA00022989"/>
    </source>
</evidence>
<dbReference type="KEGG" id="stq:Spith_1528"/>
<dbReference type="InterPro" id="IPR035906">
    <property type="entry name" value="MetI-like_sf"/>
</dbReference>
<evidence type="ECO:0000256" key="1">
    <source>
        <dbReference type="ARBA" id="ARBA00004651"/>
    </source>
</evidence>
<evidence type="ECO:0000313" key="9">
    <source>
        <dbReference type="EMBL" id="AEJ61790.1"/>
    </source>
</evidence>
<dbReference type="STRING" id="869211.Spith_1528"/>
<evidence type="ECO:0000256" key="2">
    <source>
        <dbReference type="ARBA" id="ARBA00022448"/>
    </source>
</evidence>
<protein>
    <submittedName>
        <fullName evidence="9">ABC-type transporter, integral membrane subunit</fullName>
    </submittedName>
</protein>
<feature type="transmembrane region" description="Helical" evidence="7">
    <location>
        <begin position="115"/>
        <end position="135"/>
    </location>
</feature>
<feature type="transmembrane region" description="Helical" evidence="7">
    <location>
        <begin position="222"/>
        <end position="243"/>
    </location>
</feature>
<keyword evidence="6 7" id="KW-0472">Membrane</keyword>
<keyword evidence="10" id="KW-1185">Reference proteome</keyword>
<dbReference type="Gene3D" id="1.10.3720.10">
    <property type="entry name" value="MetI-like"/>
    <property type="match status" value="1"/>
</dbReference>
<dbReference type="InterPro" id="IPR000515">
    <property type="entry name" value="MetI-like"/>
</dbReference>
<dbReference type="PANTHER" id="PTHR30193">
    <property type="entry name" value="ABC TRANSPORTER PERMEASE PROTEIN"/>
    <property type="match status" value="1"/>
</dbReference>
<dbReference type="SUPFAM" id="SSF161098">
    <property type="entry name" value="MetI-like"/>
    <property type="match status" value="1"/>
</dbReference>
<dbReference type="CDD" id="cd06261">
    <property type="entry name" value="TM_PBP2"/>
    <property type="match status" value="1"/>
</dbReference>
<proteinExistence type="inferred from homology"/>
<comment type="subcellular location">
    <subcellularLocation>
        <location evidence="1 7">Cell membrane</location>
        <topology evidence="1 7">Multi-pass membrane protein</topology>
    </subcellularLocation>
</comment>
<evidence type="ECO:0000256" key="3">
    <source>
        <dbReference type="ARBA" id="ARBA00022475"/>
    </source>
</evidence>
<reference evidence="9 10" key="1">
    <citation type="submission" date="2011-06" db="EMBL/GenBank/DDBJ databases">
        <title>The complete genome of Spirochaeta thermophila DSM 6578.</title>
        <authorList>
            <consortium name="US DOE Joint Genome Institute (JGI-PGF)"/>
            <person name="Lucas S."/>
            <person name="Lapidus A."/>
            <person name="Bruce D."/>
            <person name="Goodwin L."/>
            <person name="Pitluck S."/>
            <person name="Peters L."/>
            <person name="Kyrpides N."/>
            <person name="Mavromatis K."/>
            <person name="Ivanova N."/>
            <person name="Mikailova N."/>
            <person name="Pagani I."/>
            <person name="Chertkov O."/>
            <person name="Detter J.C."/>
            <person name="Tapia R."/>
            <person name="Han C."/>
            <person name="Land M."/>
            <person name="Hauser L."/>
            <person name="Markowitz V."/>
            <person name="Cheng J.-F."/>
            <person name="Hugenholtz P."/>
            <person name="Woyke T."/>
            <person name="Wu D."/>
            <person name="Spring S."/>
            <person name="Merkhoffer B."/>
            <person name="Schneider S."/>
            <person name="Klenk H.-P."/>
            <person name="Eisen J.A."/>
        </authorList>
    </citation>
    <scope>NUCLEOTIDE SEQUENCE [LARGE SCALE GENOMIC DNA]</scope>
    <source>
        <strain evidence="10">ATCC 700085 / DSM 6578 / Z-1203</strain>
    </source>
</reference>
<feature type="transmembrane region" description="Helical" evidence="7">
    <location>
        <begin position="80"/>
        <end position="103"/>
    </location>
</feature>
<evidence type="ECO:0000256" key="7">
    <source>
        <dbReference type="RuleBase" id="RU363032"/>
    </source>
</evidence>
<accession>G0GAH1</accession>
<keyword evidence="5 7" id="KW-1133">Transmembrane helix</keyword>
<evidence type="ECO:0000256" key="6">
    <source>
        <dbReference type="ARBA" id="ARBA00023136"/>
    </source>
</evidence>
<organism evidence="9 10">
    <name type="scientific">Winmispira thermophila (strain ATCC 700085 / DSM 6578 / Z-1203)</name>
    <name type="common">Spirochaeta thermophila</name>
    <dbReference type="NCBI Taxonomy" id="869211"/>
    <lineage>
        <taxon>Bacteria</taxon>
        <taxon>Pseudomonadati</taxon>
        <taxon>Spirochaetota</taxon>
        <taxon>Spirochaetia</taxon>
        <taxon>Winmispirales</taxon>
        <taxon>Winmispiraceae</taxon>
        <taxon>Winmispira</taxon>
    </lineage>
</organism>
<evidence type="ECO:0000256" key="4">
    <source>
        <dbReference type="ARBA" id="ARBA00022692"/>
    </source>
</evidence>
<gene>
    <name evidence="9" type="ordered locus">Spith_1528</name>
</gene>
<feature type="domain" description="ABC transmembrane type-1" evidence="8">
    <location>
        <begin position="77"/>
        <end position="297"/>
    </location>
</feature>
<dbReference type="Pfam" id="PF00528">
    <property type="entry name" value="BPD_transp_1"/>
    <property type="match status" value="1"/>
</dbReference>
<dbReference type="InterPro" id="IPR051393">
    <property type="entry name" value="ABC_transporter_permease"/>
</dbReference>
<dbReference type="GO" id="GO:0005886">
    <property type="term" value="C:plasma membrane"/>
    <property type="evidence" value="ECO:0007669"/>
    <property type="project" value="UniProtKB-SubCell"/>
</dbReference>
<keyword evidence="2 7" id="KW-0813">Transport</keyword>